<dbReference type="InterPro" id="IPR050833">
    <property type="entry name" value="Poly_Biosynth_Transport"/>
</dbReference>
<evidence type="ECO:0000256" key="4">
    <source>
        <dbReference type="ARBA" id="ARBA00022692"/>
    </source>
</evidence>
<keyword evidence="5 7" id="KW-1133">Transmembrane helix</keyword>
<keyword evidence="9" id="KW-1185">Reference proteome</keyword>
<feature type="transmembrane region" description="Helical" evidence="7">
    <location>
        <begin position="299"/>
        <end position="323"/>
    </location>
</feature>
<feature type="transmembrane region" description="Helical" evidence="7">
    <location>
        <begin position="82"/>
        <end position="108"/>
    </location>
</feature>
<evidence type="ECO:0000256" key="7">
    <source>
        <dbReference type="SAM" id="Phobius"/>
    </source>
</evidence>
<dbReference type="PANTHER" id="PTHR30250">
    <property type="entry name" value="PST FAMILY PREDICTED COLANIC ACID TRANSPORTER"/>
    <property type="match status" value="1"/>
</dbReference>
<accession>A0A2U2HMI1</accession>
<keyword evidence="4 7" id="KW-0812">Transmembrane</keyword>
<dbReference type="RefSeq" id="WP_106757349.1">
    <property type="nucleotide sequence ID" value="NZ_PXWF02000155.1"/>
</dbReference>
<protein>
    <recommendedName>
        <fullName evidence="10">Lipopolysaccharide biosynthesis protein</fullName>
    </recommendedName>
</protein>
<comment type="similarity">
    <text evidence="2">Belongs to the polysaccharide synthase family.</text>
</comment>
<comment type="subcellular location">
    <subcellularLocation>
        <location evidence="1">Cell membrane</location>
        <topology evidence="1">Multi-pass membrane protein</topology>
    </subcellularLocation>
</comment>
<feature type="transmembrane region" description="Helical" evidence="7">
    <location>
        <begin position="172"/>
        <end position="193"/>
    </location>
</feature>
<dbReference type="AlphaFoldDB" id="A0A2U2HMI1"/>
<evidence type="ECO:0000313" key="8">
    <source>
        <dbReference type="EMBL" id="PWF48707.1"/>
    </source>
</evidence>
<organism evidence="8 9">
    <name type="scientific">Massilia glaciei</name>
    <dbReference type="NCBI Taxonomy" id="1524097"/>
    <lineage>
        <taxon>Bacteria</taxon>
        <taxon>Pseudomonadati</taxon>
        <taxon>Pseudomonadota</taxon>
        <taxon>Betaproteobacteria</taxon>
        <taxon>Burkholderiales</taxon>
        <taxon>Oxalobacteraceae</taxon>
        <taxon>Telluria group</taxon>
        <taxon>Massilia</taxon>
    </lineage>
</organism>
<dbReference type="OrthoDB" id="3831435at2"/>
<dbReference type="EMBL" id="PXWF02000155">
    <property type="protein sequence ID" value="PWF48707.1"/>
    <property type="molecule type" value="Genomic_DNA"/>
</dbReference>
<dbReference type="GO" id="GO:0005886">
    <property type="term" value="C:plasma membrane"/>
    <property type="evidence" value="ECO:0007669"/>
    <property type="project" value="UniProtKB-SubCell"/>
</dbReference>
<dbReference type="Pfam" id="PF13440">
    <property type="entry name" value="Polysacc_synt_3"/>
    <property type="match status" value="1"/>
</dbReference>
<feature type="transmembrane region" description="Helical" evidence="7">
    <location>
        <begin position="45"/>
        <end position="61"/>
    </location>
</feature>
<comment type="caution">
    <text evidence="8">The sequence shown here is derived from an EMBL/GenBank/DDBJ whole genome shotgun (WGS) entry which is preliminary data.</text>
</comment>
<evidence type="ECO:0000256" key="6">
    <source>
        <dbReference type="ARBA" id="ARBA00023136"/>
    </source>
</evidence>
<evidence type="ECO:0000256" key="1">
    <source>
        <dbReference type="ARBA" id="ARBA00004651"/>
    </source>
</evidence>
<sequence length="416" mass="44229">MSVAAPAFWRHVATVLTGSLGAQALPLLAAPLITRLCTPAEMGAFGVWFGLVAVTAIGATLRLETAMILDHDAPAQKTCFEVVFYSATAVALLVTACTLLGRLAGVALLQQMSWLGLLTIGVGAWLTAAMQTTLAYATSRNAFGKAAKAKVWAAATIVLAQLAMLFSSLGGAALLAGHLVGLAGGLLAARVLLVPPRAAPGLVLNQVQRAYLVRHQKFWRFALPSNLLNGLCGQLPLLLIGARHGVLAAGLFALTQRVLAAPISLLAASVLEVFKRQSVHDFETLGNCKAAYQYTFKALFLLGLAPSLVLLLFSPALFATVFGPAWREAGELAQILAPLYFLNFIASPLSYVFFVAGKQKIELLWQCALFAMTLAVFVAPGTLRQSVGHYALGYSLLYLVYLRMSWQCSQNKMAPA</sequence>
<feature type="transmembrane region" description="Helical" evidence="7">
    <location>
        <begin position="335"/>
        <end position="356"/>
    </location>
</feature>
<feature type="transmembrane region" description="Helical" evidence="7">
    <location>
        <begin position="149"/>
        <end position="166"/>
    </location>
</feature>
<keyword evidence="3" id="KW-1003">Cell membrane</keyword>
<name>A0A2U2HMI1_9BURK</name>
<feature type="transmembrane region" description="Helical" evidence="7">
    <location>
        <begin position="114"/>
        <end position="137"/>
    </location>
</feature>
<gene>
    <name evidence="8" type="ORF">C7C56_010385</name>
</gene>
<dbReference type="Proteomes" id="UP000241421">
    <property type="component" value="Unassembled WGS sequence"/>
</dbReference>
<evidence type="ECO:0000313" key="9">
    <source>
        <dbReference type="Proteomes" id="UP000241421"/>
    </source>
</evidence>
<keyword evidence="6 7" id="KW-0472">Membrane</keyword>
<evidence type="ECO:0000256" key="3">
    <source>
        <dbReference type="ARBA" id="ARBA00022475"/>
    </source>
</evidence>
<reference evidence="8 9" key="1">
    <citation type="submission" date="2018-04" db="EMBL/GenBank/DDBJ databases">
        <title>Massilia violaceinigra sp. nov., a novel purple-pigmented bacterium isolated from Tianshan glacier, Xinjiang, China.</title>
        <authorList>
            <person name="Wang H."/>
        </authorList>
    </citation>
    <scope>NUCLEOTIDE SEQUENCE [LARGE SCALE GENOMIC DNA]</scope>
    <source>
        <strain evidence="8 9">B448-2</strain>
    </source>
</reference>
<proteinExistence type="inferred from homology"/>
<evidence type="ECO:0000256" key="5">
    <source>
        <dbReference type="ARBA" id="ARBA00022989"/>
    </source>
</evidence>
<dbReference type="PANTHER" id="PTHR30250:SF10">
    <property type="entry name" value="LIPOPOLYSACCHARIDE BIOSYNTHESIS PROTEIN WZXC"/>
    <property type="match status" value="1"/>
</dbReference>
<feature type="transmembrane region" description="Helical" evidence="7">
    <location>
        <begin position="387"/>
        <end position="404"/>
    </location>
</feature>
<feature type="transmembrane region" description="Helical" evidence="7">
    <location>
        <begin position="363"/>
        <end position="381"/>
    </location>
</feature>
<evidence type="ECO:0008006" key="10">
    <source>
        <dbReference type="Google" id="ProtNLM"/>
    </source>
</evidence>
<evidence type="ECO:0000256" key="2">
    <source>
        <dbReference type="ARBA" id="ARBA00007430"/>
    </source>
</evidence>